<evidence type="ECO:0000259" key="3">
    <source>
        <dbReference type="PROSITE" id="PS51677"/>
    </source>
</evidence>
<dbReference type="GO" id="GO:0016810">
    <property type="term" value="F:hydrolase activity, acting on carbon-nitrogen (but not peptide) bonds"/>
    <property type="evidence" value="ECO:0007669"/>
    <property type="project" value="InterPro"/>
</dbReference>
<name>A0A099L1Q9_COLPS</name>
<proteinExistence type="predicted"/>
<feature type="domain" description="NodB homology" evidence="3">
    <location>
        <begin position="78"/>
        <end position="317"/>
    </location>
</feature>
<organism evidence="4 5">
    <name type="scientific">Colwellia psychrerythraea</name>
    <name type="common">Vibrio psychroerythus</name>
    <dbReference type="NCBI Taxonomy" id="28229"/>
    <lineage>
        <taxon>Bacteria</taxon>
        <taxon>Pseudomonadati</taxon>
        <taxon>Pseudomonadota</taxon>
        <taxon>Gammaproteobacteria</taxon>
        <taxon>Alteromonadales</taxon>
        <taxon>Colwelliaceae</taxon>
        <taxon>Colwellia</taxon>
    </lineage>
</organism>
<dbReference type="Proteomes" id="UP000029868">
    <property type="component" value="Unassembled WGS sequence"/>
</dbReference>
<dbReference type="RefSeq" id="WP_033080962.1">
    <property type="nucleotide sequence ID" value="NZ_JQEC01000006.1"/>
</dbReference>
<dbReference type="InterPro" id="IPR002509">
    <property type="entry name" value="NODB_dom"/>
</dbReference>
<gene>
    <name evidence="4" type="ORF">GAB14E_1657</name>
</gene>
<keyword evidence="2" id="KW-0732">Signal</keyword>
<dbReference type="PATRIC" id="fig|28229.3.peg.825"/>
<comment type="caution">
    <text evidence="4">The sequence shown here is derived from an EMBL/GenBank/DDBJ whole genome shotgun (WGS) entry which is preliminary data.</text>
</comment>
<dbReference type="Pfam" id="PF01522">
    <property type="entry name" value="Polysacc_deac_1"/>
    <property type="match status" value="2"/>
</dbReference>
<dbReference type="AlphaFoldDB" id="A0A099L1Q9"/>
<reference evidence="4 5" key="1">
    <citation type="submission" date="2014-08" db="EMBL/GenBank/DDBJ databases">
        <title>Genomic and Phenotypic Diversity of Colwellia psychrerythraea strains from Disparate Marine Basins.</title>
        <authorList>
            <person name="Techtmann S.M."/>
            <person name="Stelling S.C."/>
            <person name="Utturkar S.M."/>
            <person name="Alshibli N."/>
            <person name="Harris A."/>
            <person name="Brown S.D."/>
            <person name="Hazen T.C."/>
        </authorList>
    </citation>
    <scope>NUCLEOTIDE SEQUENCE [LARGE SCALE GENOMIC DNA]</scope>
    <source>
        <strain evidence="4 5">GAB14E</strain>
    </source>
</reference>
<dbReference type="CDD" id="cd10918">
    <property type="entry name" value="CE4_NodB_like_5s_6s"/>
    <property type="match status" value="1"/>
</dbReference>
<dbReference type="PROSITE" id="PS51677">
    <property type="entry name" value="NODB"/>
    <property type="match status" value="1"/>
</dbReference>
<sequence length="317" mass="36937">MLNWLIRYLANRWSSSKRITKLNILTYHRVSEFHDPKNPNTITLALFEQQVKWLIKHFTVLPLPEALILQENNKLPPRAVCLTIDDGYQDSYDLIYKVLQKNNISATFFISTQGILEGGLWDAEIYSAIFNAPTDVGSIYCDGMLFDLSSLEDRIKSRYRLTEYAKYLSLKDRTKLLTELKGQTSFNPIEHNFLTEKQIKVMHCSGMTIAAHTHSHPILMKENNETAFAEIKLSKELLEQIIEEPVEYFAYPNGRIGQDYNEEHVDMVKKIGFKAALSTDWGSLTNLKLERFKIKRFTPWDKKEIFFALRLALNYRK</sequence>
<accession>A0A099L1Q9</accession>
<dbReference type="GO" id="GO:0005975">
    <property type="term" value="P:carbohydrate metabolic process"/>
    <property type="evidence" value="ECO:0007669"/>
    <property type="project" value="InterPro"/>
</dbReference>
<dbReference type="PANTHER" id="PTHR34216">
    <property type="match status" value="1"/>
</dbReference>
<dbReference type="Gene3D" id="3.20.20.370">
    <property type="entry name" value="Glycoside hydrolase/deacetylase"/>
    <property type="match status" value="1"/>
</dbReference>
<dbReference type="SUPFAM" id="SSF88713">
    <property type="entry name" value="Glycoside hydrolase/deacetylase"/>
    <property type="match status" value="1"/>
</dbReference>
<dbReference type="InterPro" id="IPR051398">
    <property type="entry name" value="Polysacch_Deacetylase"/>
</dbReference>
<evidence type="ECO:0000313" key="5">
    <source>
        <dbReference type="Proteomes" id="UP000029868"/>
    </source>
</evidence>
<evidence type="ECO:0000256" key="2">
    <source>
        <dbReference type="ARBA" id="ARBA00022729"/>
    </source>
</evidence>
<evidence type="ECO:0000313" key="4">
    <source>
        <dbReference type="EMBL" id="KGJ96781.1"/>
    </source>
</evidence>
<dbReference type="InterPro" id="IPR011330">
    <property type="entry name" value="Glyco_hydro/deAcase_b/a-brl"/>
</dbReference>
<protein>
    <submittedName>
        <fullName evidence="4">Polysaccharide deacetylase</fullName>
    </submittedName>
</protein>
<dbReference type="OrthoDB" id="9814639at2"/>
<dbReference type="EMBL" id="JQEC01000006">
    <property type="protein sequence ID" value="KGJ96781.1"/>
    <property type="molecule type" value="Genomic_DNA"/>
</dbReference>
<comment type="subcellular location">
    <subcellularLocation>
        <location evidence="1">Secreted</location>
    </subcellularLocation>
</comment>
<evidence type="ECO:0000256" key="1">
    <source>
        <dbReference type="ARBA" id="ARBA00004613"/>
    </source>
</evidence>
<dbReference type="GO" id="GO:0005576">
    <property type="term" value="C:extracellular region"/>
    <property type="evidence" value="ECO:0007669"/>
    <property type="project" value="UniProtKB-SubCell"/>
</dbReference>
<dbReference type="PANTHER" id="PTHR34216:SF3">
    <property type="entry name" value="POLY-BETA-1,6-N-ACETYL-D-GLUCOSAMINE N-DEACETYLASE"/>
    <property type="match status" value="1"/>
</dbReference>